<protein>
    <submittedName>
        <fullName evidence="1">Uncharacterized protein</fullName>
    </submittedName>
</protein>
<proteinExistence type="predicted"/>
<accession>A0A9N9PU20</accession>
<evidence type="ECO:0000313" key="1">
    <source>
        <dbReference type="EMBL" id="CAG8954082.1"/>
    </source>
</evidence>
<organism evidence="1 2">
    <name type="scientific">Hymenoscyphus fraxineus</name>
    <dbReference type="NCBI Taxonomy" id="746836"/>
    <lineage>
        <taxon>Eukaryota</taxon>
        <taxon>Fungi</taxon>
        <taxon>Dikarya</taxon>
        <taxon>Ascomycota</taxon>
        <taxon>Pezizomycotina</taxon>
        <taxon>Leotiomycetes</taxon>
        <taxon>Helotiales</taxon>
        <taxon>Helotiaceae</taxon>
        <taxon>Hymenoscyphus</taxon>
    </lineage>
</organism>
<dbReference type="Proteomes" id="UP000696280">
    <property type="component" value="Unassembled WGS sequence"/>
</dbReference>
<name>A0A9N9PU20_9HELO</name>
<comment type="caution">
    <text evidence="1">The sequence shown here is derived from an EMBL/GenBank/DDBJ whole genome shotgun (WGS) entry which is preliminary data.</text>
</comment>
<sequence>MAICQKELGCKVLALGPTHQVANDLGKALRELVLRRGGDGKDVHVTQKASLQTFYRQSERANTGGVVEKDYTTHVGVKAQIEESLLTHLTLDANSKDEMVQGEISLHKTLQQLLTAAMIPKGQDGRSAEQLSRMESLAKNVDSKYGLGTYI</sequence>
<dbReference type="EMBL" id="CAJVRL010000055">
    <property type="protein sequence ID" value="CAG8954082.1"/>
    <property type="molecule type" value="Genomic_DNA"/>
</dbReference>
<reference evidence="1" key="1">
    <citation type="submission" date="2021-07" db="EMBL/GenBank/DDBJ databases">
        <authorList>
            <person name="Durling M."/>
        </authorList>
    </citation>
    <scope>NUCLEOTIDE SEQUENCE</scope>
</reference>
<keyword evidence="2" id="KW-1185">Reference proteome</keyword>
<evidence type="ECO:0000313" key="2">
    <source>
        <dbReference type="Proteomes" id="UP000696280"/>
    </source>
</evidence>
<gene>
    <name evidence="1" type="ORF">HYFRA_00009185</name>
</gene>
<dbReference type="AlphaFoldDB" id="A0A9N9PU20"/>